<feature type="coiled-coil region" evidence="1">
    <location>
        <begin position="41"/>
        <end position="68"/>
    </location>
</feature>
<reference evidence="4 7" key="3">
    <citation type="journal article" date="2020" name="Nat. Commun.">
        <title>The structures of two archaeal type IV pili illuminate evolutionary relationships.</title>
        <authorList>
            <person name="Wang F."/>
            <person name="Baquero D.P."/>
            <person name="Su Z."/>
            <person name="Beltran L.C."/>
            <person name="Prangishvili D."/>
            <person name="Krupovic M."/>
            <person name="Egelman E.H."/>
        </authorList>
    </citation>
    <scope>NUCLEOTIDE SEQUENCE [LARGE SCALE GENOMIC DNA]</scope>
    <source>
        <strain evidence="4 7">POZ149</strain>
    </source>
</reference>
<proteinExistence type="predicted"/>
<dbReference type="PANTHER" id="PTHR33252:SF2">
    <property type="entry name" value="TRANSPOSASE IS4-LIKE DOMAIN-CONTAINING PROTEIN"/>
    <property type="match status" value="1"/>
</dbReference>
<reference evidence="5" key="2">
    <citation type="submission" date="2016-04" db="EMBL/GenBank/DDBJ databases">
        <authorList>
            <person name="Evans L.H."/>
            <person name="Alamgir A."/>
            <person name="Owens N."/>
            <person name="Weber N.D."/>
            <person name="Virtaneva K."/>
            <person name="Barbian K."/>
            <person name="Babar A."/>
            <person name="Rosenke K."/>
        </authorList>
    </citation>
    <scope>NUCLEOTIDE SEQUENCE</scope>
    <source>
        <strain evidence="5">P1</strain>
    </source>
</reference>
<organism evidence="5 6">
    <name type="scientific">Saccharolobus solfataricus</name>
    <name type="common">Sulfolobus solfataricus</name>
    <dbReference type="NCBI Taxonomy" id="2287"/>
    <lineage>
        <taxon>Archaea</taxon>
        <taxon>Thermoproteota</taxon>
        <taxon>Thermoprotei</taxon>
        <taxon>Sulfolobales</taxon>
        <taxon>Sulfolobaceae</taxon>
        <taxon>Saccharolobus</taxon>
    </lineage>
</organism>
<keyword evidence="1" id="KW-0175">Coiled coil</keyword>
<evidence type="ECO:0000313" key="7">
    <source>
        <dbReference type="Proteomes" id="UP000594632"/>
    </source>
</evidence>
<feature type="compositionally biased region" description="Polar residues" evidence="2">
    <location>
        <begin position="14"/>
        <end position="23"/>
    </location>
</feature>
<protein>
    <submittedName>
        <fullName evidence="4">DUF4322 domain-containing protein</fullName>
    </submittedName>
    <submittedName>
        <fullName evidence="5">ORF in transposon ISC1160</fullName>
    </submittedName>
</protein>
<dbReference type="PATRIC" id="fig|2287.6.peg.977"/>
<dbReference type="EMBL" id="CP050869">
    <property type="protein sequence ID" value="QPG50253.1"/>
    <property type="molecule type" value="Genomic_DNA"/>
</dbReference>
<feature type="compositionally biased region" description="Basic and acidic residues" evidence="2">
    <location>
        <begin position="1"/>
        <end position="13"/>
    </location>
</feature>
<feature type="domain" description="DUF4322" evidence="3">
    <location>
        <begin position="1"/>
        <end position="44"/>
    </location>
</feature>
<dbReference type="AlphaFoldDB" id="A0A0E3MCD1"/>
<dbReference type="Pfam" id="PF14210">
    <property type="entry name" value="DUF4322"/>
    <property type="match status" value="1"/>
</dbReference>
<evidence type="ECO:0000313" key="5">
    <source>
        <dbReference type="EMBL" id="SAI86791.1"/>
    </source>
</evidence>
<dbReference type="PANTHER" id="PTHR33252">
    <property type="entry name" value="THIRD ORF IN TRANSPOSON ISC1160"/>
    <property type="match status" value="1"/>
</dbReference>
<dbReference type="Proteomes" id="UP000076770">
    <property type="component" value="Chromosome i"/>
</dbReference>
<name>A0A0E3MCD1_SACSO</name>
<dbReference type="EMBL" id="LT549890">
    <property type="protein sequence ID" value="SAI86791.1"/>
    <property type="molecule type" value="Genomic_DNA"/>
</dbReference>
<accession>A0A0E3MCD1</accession>
<evidence type="ECO:0000313" key="4">
    <source>
        <dbReference type="EMBL" id="QPG50253.1"/>
    </source>
</evidence>
<dbReference type="Proteomes" id="UP000594632">
    <property type="component" value="Chromosome"/>
</dbReference>
<sequence>MIDFKGRKGKEQVKPSSQPWNDSIENKSKMFETSSQTVRNYAEKEEVAEKLLERVKQLSLEMLKAVRKVNISIDWTTIRWQTGREVR</sequence>
<gene>
    <name evidence="4" type="ORF">HFC64_10985</name>
    <name evidence="5" type="ORF">SSOP1_3237</name>
</gene>
<feature type="region of interest" description="Disordered" evidence="2">
    <location>
        <begin position="1"/>
        <end position="39"/>
    </location>
</feature>
<evidence type="ECO:0000256" key="1">
    <source>
        <dbReference type="SAM" id="Coils"/>
    </source>
</evidence>
<evidence type="ECO:0000256" key="2">
    <source>
        <dbReference type="SAM" id="MobiDB-lite"/>
    </source>
</evidence>
<evidence type="ECO:0000259" key="3">
    <source>
        <dbReference type="Pfam" id="PF14210"/>
    </source>
</evidence>
<dbReference type="InterPro" id="IPR025471">
    <property type="entry name" value="DUF4322"/>
</dbReference>
<evidence type="ECO:0000313" key="6">
    <source>
        <dbReference type="Proteomes" id="UP000076770"/>
    </source>
</evidence>
<reference evidence="6" key="1">
    <citation type="submission" date="2016-04" db="EMBL/GenBank/DDBJ databases">
        <authorList>
            <person name="Shah S.A."/>
            <person name="Garrett R.A."/>
        </authorList>
    </citation>
    <scope>NUCLEOTIDE SEQUENCE [LARGE SCALE GENOMIC DNA]</scope>
    <source>
        <strain evidence="6">ATCC 35091 / DSM 1616 / JCM 8930 / NBRC 15331 / P1</strain>
    </source>
</reference>